<feature type="non-terminal residue" evidence="2">
    <location>
        <position position="1"/>
    </location>
</feature>
<dbReference type="AlphaFoldDB" id="A0A422MTI3"/>
<organism evidence="2 3">
    <name type="scientific">Trypanosoma conorhini</name>
    <dbReference type="NCBI Taxonomy" id="83891"/>
    <lineage>
        <taxon>Eukaryota</taxon>
        <taxon>Discoba</taxon>
        <taxon>Euglenozoa</taxon>
        <taxon>Kinetoplastea</taxon>
        <taxon>Metakinetoplastina</taxon>
        <taxon>Trypanosomatida</taxon>
        <taxon>Trypanosomatidae</taxon>
        <taxon>Trypanosoma</taxon>
    </lineage>
</organism>
<dbReference type="Proteomes" id="UP000284403">
    <property type="component" value="Unassembled WGS sequence"/>
</dbReference>
<proteinExistence type="predicted"/>
<dbReference type="RefSeq" id="XP_029223364.1">
    <property type="nucleotide sequence ID" value="XM_029376643.1"/>
</dbReference>
<keyword evidence="3" id="KW-1185">Reference proteome</keyword>
<dbReference type="EMBL" id="MKKU01001252">
    <property type="protein sequence ID" value="RNE96526.1"/>
    <property type="molecule type" value="Genomic_DNA"/>
</dbReference>
<accession>A0A422MTI3</accession>
<dbReference type="GeneID" id="40323448"/>
<reference evidence="2 3" key="1">
    <citation type="journal article" date="2018" name="BMC Genomics">
        <title>Genomic comparison of Trypanosoma conorhini and Trypanosoma rangeli to Trypanosoma cruzi strains of high and low virulence.</title>
        <authorList>
            <person name="Bradwell K.R."/>
            <person name="Koparde V.N."/>
            <person name="Matveyev A.V."/>
            <person name="Serrano M.G."/>
            <person name="Alves J.M."/>
            <person name="Parikh H."/>
            <person name="Huang B."/>
            <person name="Lee V."/>
            <person name="Espinosa-Alvarez O."/>
            <person name="Ortiz P.A."/>
            <person name="Costa-Martins A.G."/>
            <person name="Teixeira M.M."/>
            <person name="Buck G.A."/>
        </authorList>
    </citation>
    <scope>NUCLEOTIDE SEQUENCE [LARGE SCALE GENOMIC DNA]</scope>
    <source>
        <strain evidence="2 3">025E</strain>
    </source>
</reference>
<gene>
    <name evidence="2" type="ORF">Tco025E_09837</name>
</gene>
<evidence type="ECO:0000313" key="3">
    <source>
        <dbReference type="Proteomes" id="UP000284403"/>
    </source>
</evidence>
<evidence type="ECO:0000256" key="1">
    <source>
        <dbReference type="SAM" id="MobiDB-lite"/>
    </source>
</evidence>
<comment type="caution">
    <text evidence="2">The sequence shown here is derived from an EMBL/GenBank/DDBJ whole genome shotgun (WGS) entry which is preliminary data.</text>
</comment>
<evidence type="ECO:0000313" key="2">
    <source>
        <dbReference type="EMBL" id="RNE96526.1"/>
    </source>
</evidence>
<dbReference type="OrthoDB" id="409048at2759"/>
<protein>
    <submittedName>
        <fullName evidence="2">Tbingi protein</fullName>
    </submittedName>
</protein>
<sequence>RTRLSNVAVARWKERCSRPEPAEAASCSLARAVYAPRPASLPVAAADGQPTATKERAGTLARVCAATSEFSLGSLTLHRGRCVSGVRRGLVRFTARPCTNRPSPPARNSRPRSTGASATVALRLPGKWALQLSHSSSLGSRANDSAAVRPVALTSCPRKLVERIVARRIRGTVEAQLPPQQAGFRPGRSTLDPLARLLARTFHCGKRGKVGAVLVGHAGAFGSVYRGRILHAPARTRWRRA</sequence>
<feature type="region of interest" description="Disordered" evidence="1">
    <location>
        <begin position="96"/>
        <end position="117"/>
    </location>
</feature>
<name>A0A422MTI3_9TRYP</name>